<feature type="compositionally biased region" description="Basic and acidic residues" evidence="1">
    <location>
        <begin position="94"/>
        <end position="122"/>
    </location>
</feature>
<dbReference type="CDD" id="cd02325">
    <property type="entry name" value="R3H"/>
    <property type="match status" value="1"/>
</dbReference>
<feature type="compositionally biased region" description="Basic and acidic residues" evidence="1">
    <location>
        <begin position="220"/>
        <end position="248"/>
    </location>
</feature>
<accession>A0A2T9YAS0</accession>
<dbReference type="Proteomes" id="UP000245699">
    <property type="component" value="Unassembled WGS sequence"/>
</dbReference>
<feature type="domain" description="G-patch" evidence="2">
    <location>
        <begin position="547"/>
        <end position="575"/>
    </location>
</feature>
<dbReference type="InterPro" id="IPR001374">
    <property type="entry name" value="R3H_dom"/>
</dbReference>
<gene>
    <name evidence="4" type="ORF">BB559_005103</name>
</gene>
<dbReference type="OrthoDB" id="21470at2759"/>
<feature type="compositionally biased region" description="Polar residues" evidence="1">
    <location>
        <begin position="249"/>
        <end position="278"/>
    </location>
</feature>
<feature type="region of interest" description="Disordered" evidence="1">
    <location>
        <begin position="495"/>
        <end position="526"/>
    </location>
</feature>
<dbReference type="PROSITE" id="PS51061">
    <property type="entry name" value="R3H"/>
    <property type="match status" value="1"/>
</dbReference>
<dbReference type="PROSITE" id="PS50174">
    <property type="entry name" value="G_PATCH"/>
    <property type="match status" value="1"/>
</dbReference>
<evidence type="ECO:0008006" key="6">
    <source>
        <dbReference type="Google" id="ProtNLM"/>
    </source>
</evidence>
<dbReference type="Pfam" id="PF01424">
    <property type="entry name" value="R3H"/>
    <property type="match status" value="1"/>
</dbReference>
<dbReference type="Pfam" id="PF01585">
    <property type="entry name" value="G-patch"/>
    <property type="match status" value="1"/>
</dbReference>
<dbReference type="GO" id="GO:0003676">
    <property type="term" value="F:nucleic acid binding"/>
    <property type="evidence" value="ECO:0007669"/>
    <property type="project" value="UniProtKB-UniRule"/>
</dbReference>
<comment type="caution">
    <text evidence="4">The sequence shown here is derived from an EMBL/GenBank/DDBJ whole genome shotgun (WGS) entry which is preliminary data.</text>
</comment>
<feature type="compositionally biased region" description="Basic and acidic residues" evidence="1">
    <location>
        <begin position="279"/>
        <end position="288"/>
    </location>
</feature>
<reference evidence="4 5" key="1">
    <citation type="journal article" date="2018" name="MBio">
        <title>Comparative Genomics Reveals the Core Gene Toolbox for the Fungus-Insect Symbiosis.</title>
        <authorList>
            <person name="Wang Y."/>
            <person name="Stata M."/>
            <person name="Wang W."/>
            <person name="Stajich J.E."/>
            <person name="White M.M."/>
            <person name="Moncalvo J.M."/>
        </authorList>
    </citation>
    <scope>NUCLEOTIDE SEQUENCE [LARGE SCALE GENOMIC DNA]</scope>
    <source>
        <strain evidence="4 5">AUS-77-4</strain>
    </source>
</reference>
<evidence type="ECO:0000256" key="1">
    <source>
        <dbReference type="SAM" id="MobiDB-lite"/>
    </source>
</evidence>
<dbReference type="PANTHER" id="PTHR14195">
    <property type="entry name" value="G PATCH DOMAIN CONTAINING PROTEIN 2"/>
    <property type="match status" value="1"/>
</dbReference>
<feature type="compositionally biased region" description="Polar residues" evidence="1">
    <location>
        <begin position="208"/>
        <end position="219"/>
    </location>
</feature>
<keyword evidence="5" id="KW-1185">Reference proteome</keyword>
<feature type="region of interest" description="Disordered" evidence="1">
    <location>
        <begin position="344"/>
        <end position="365"/>
    </location>
</feature>
<dbReference type="InterPro" id="IPR051189">
    <property type="entry name" value="Splicing_assoc_domain"/>
</dbReference>
<feature type="region of interest" description="Disordered" evidence="1">
    <location>
        <begin position="208"/>
        <end position="291"/>
    </location>
</feature>
<organism evidence="4 5">
    <name type="scientific">Furculomyces boomerangus</name>
    <dbReference type="NCBI Taxonomy" id="61424"/>
    <lineage>
        <taxon>Eukaryota</taxon>
        <taxon>Fungi</taxon>
        <taxon>Fungi incertae sedis</taxon>
        <taxon>Zoopagomycota</taxon>
        <taxon>Kickxellomycotina</taxon>
        <taxon>Harpellomycetes</taxon>
        <taxon>Harpellales</taxon>
        <taxon>Harpellaceae</taxon>
        <taxon>Furculomyces</taxon>
    </lineage>
</organism>
<feature type="domain" description="R3H" evidence="3">
    <location>
        <begin position="401"/>
        <end position="464"/>
    </location>
</feature>
<dbReference type="EMBL" id="MBFT01000544">
    <property type="protein sequence ID" value="PVU89433.1"/>
    <property type="molecule type" value="Genomic_DNA"/>
</dbReference>
<proteinExistence type="predicted"/>
<dbReference type="InterPro" id="IPR000467">
    <property type="entry name" value="G_patch_dom"/>
</dbReference>
<dbReference type="SUPFAM" id="SSF82708">
    <property type="entry name" value="R3H domain"/>
    <property type="match status" value="1"/>
</dbReference>
<dbReference type="SMART" id="SM00393">
    <property type="entry name" value="R3H"/>
    <property type="match status" value="1"/>
</dbReference>
<dbReference type="AlphaFoldDB" id="A0A2T9YAS0"/>
<evidence type="ECO:0000259" key="2">
    <source>
        <dbReference type="PROSITE" id="PS50174"/>
    </source>
</evidence>
<dbReference type="InterPro" id="IPR036867">
    <property type="entry name" value="R3H_dom_sf"/>
</dbReference>
<feature type="region of interest" description="Disordered" evidence="1">
    <location>
        <begin position="94"/>
        <end position="126"/>
    </location>
</feature>
<dbReference type="STRING" id="61424.A0A2T9YAS0"/>
<evidence type="ECO:0000313" key="4">
    <source>
        <dbReference type="EMBL" id="PVU89433.1"/>
    </source>
</evidence>
<evidence type="ECO:0000313" key="5">
    <source>
        <dbReference type="Proteomes" id="UP000245699"/>
    </source>
</evidence>
<name>A0A2T9YAS0_9FUNG</name>
<dbReference type="Gene3D" id="3.30.1370.50">
    <property type="entry name" value="R3H-like domain"/>
    <property type="match status" value="1"/>
</dbReference>
<evidence type="ECO:0000259" key="3">
    <source>
        <dbReference type="PROSITE" id="PS51061"/>
    </source>
</evidence>
<sequence>MATDSTDNLFFIDTEPSKEEPSIHKPISSKSRYIDASSFTGFSFEEKIVFIKAESIPDLQPELKINDSTSKKSERVKSDCGSDLDLKIKQILEKNKAEQQNKNPVHNDKNINQDEMQLDHKNNNSTSKKTIEIKSDCESDLDLKIKQILEKNVTKSVHTDKKVEKQDEIHPDYELKEEIKNILESNLEIDEKIKRIMASNMKAQQNVMQSDSITNQKNNSHLDLKTKVIVESDSKPDSSTKNIPEKSTKPQQKTNTNFIPTNKNTTRNEKNPQLNNIKTTKEKNHDSDSLDSDVQDYFDNVLKEEGPDCFDDVLARSDTFSYNDQIMESIQVDDSEVISTDSSDFDFTESEFSESSEEEISEGDISEEDVIGKEEGMMMGEVNDDLEELQIDISDEEIHLFDNFNMVQKRLIRLVEDNSMSSLWLWPMSKRDRKLVHLMAREYRIESKSTGSGNMRLPVLTRTKNTSFPNNNRNIIKILELAAITSKNVDSEGTDVPNRFGNSKTKNVQKTKKGKKENSFLDGFIPGDNSRIPPGHIVGFKAKSIDDSNIGHQMLKKMGWNPGNSLGVVGDGIRN</sequence>
<protein>
    <recommendedName>
        <fullName evidence="6">Protein SQS1</fullName>
    </recommendedName>
</protein>